<keyword evidence="3 7" id="KW-1003">Cell membrane</keyword>
<evidence type="ECO:0000313" key="11">
    <source>
        <dbReference type="Proteomes" id="UP000199758"/>
    </source>
</evidence>
<evidence type="ECO:0000256" key="1">
    <source>
        <dbReference type="ARBA" id="ARBA00004127"/>
    </source>
</evidence>
<evidence type="ECO:0000259" key="9">
    <source>
        <dbReference type="Pfam" id="PF00361"/>
    </source>
</evidence>
<dbReference type="GO" id="GO:0012505">
    <property type="term" value="C:endomembrane system"/>
    <property type="evidence" value="ECO:0007669"/>
    <property type="project" value="UniProtKB-SubCell"/>
</dbReference>
<evidence type="ECO:0000256" key="6">
    <source>
        <dbReference type="ARBA" id="ARBA00023136"/>
    </source>
</evidence>
<gene>
    <name evidence="7" type="primary">dabB</name>
    <name evidence="10" type="ORF">SAMN04488068_2244</name>
</gene>
<dbReference type="EMBL" id="FQWZ01000005">
    <property type="protein sequence ID" value="SHH03889.1"/>
    <property type="molecule type" value="Genomic_DNA"/>
</dbReference>
<dbReference type="RefSeq" id="WP_072897604.1">
    <property type="nucleotide sequence ID" value="NZ_FQWZ01000005.1"/>
</dbReference>
<feature type="transmembrane region" description="Helical" evidence="7">
    <location>
        <begin position="186"/>
        <end position="204"/>
    </location>
</feature>
<evidence type="ECO:0000256" key="8">
    <source>
        <dbReference type="RuleBase" id="RU000320"/>
    </source>
</evidence>
<keyword evidence="6 7" id="KW-0472">Membrane</keyword>
<feature type="transmembrane region" description="Helical" evidence="7">
    <location>
        <begin position="6"/>
        <end position="24"/>
    </location>
</feature>
<sequence>MPVESLLPLLLSIVYAGAALLAWARPTLAWRRAGAATTLASLITAAGIAASALDWIRTSALVLSMLTLVSLLGAVIAHYSQRYLDGEQGQPRYVAALLVTLGSVSTLVATDHLGLLLGAWIVSSFALHHLLTFYRDRPAAQSAAHKKFIASRLAELAMFGALLLIYREAGTLSIEQLTTQWRALPTLTWSLQAAAVLMVFGAMLKSAQLPLHGWLIQVMEAPTPVSALLHAGVVNIGGYVLIRLASLLELAPAAQALLVIGGSLTAVLASLVMITRISIKVRLAWSTCAQMGFMLMECGLGLYELAFLHLLAHSLYKAHAFLSAGSTVDQRRRADLAPVIHLPSPRRLIVAGAVAMPLTMLIAQGSALLWQVPLPGVELPAVALVVAALGLAPLLWPVRYRGRWRLGLGLVRVLLLTQTLLALHALACLLVPPAASSPPLLLSLWVAALFTALYAAQLWLTAYPRGRLALALHPRAYAGFHLDQRFTRLSFRILPPARAAAHDFGDH</sequence>
<evidence type="ECO:0000313" key="10">
    <source>
        <dbReference type="EMBL" id="SHH03889.1"/>
    </source>
</evidence>
<proteinExistence type="inferred from homology"/>
<dbReference type="AlphaFoldDB" id="A0A1M5PQR1"/>
<comment type="subcellular location">
    <subcellularLocation>
        <location evidence="7">Cell membrane</location>
        <topology evidence="7">Multi-pass membrane protein</topology>
    </subcellularLocation>
    <subcellularLocation>
        <location evidence="1">Endomembrane system</location>
        <topology evidence="1">Multi-pass membrane protein</topology>
    </subcellularLocation>
    <subcellularLocation>
        <location evidence="8">Membrane</location>
        <topology evidence="8">Multi-pass membrane protein</topology>
    </subcellularLocation>
</comment>
<dbReference type="GO" id="GO:0005886">
    <property type="term" value="C:plasma membrane"/>
    <property type="evidence" value="ECO:0007669"/>
    <property type="project" value="UniProtKB-SubCell"/>
</dbReference>
<dbReference type="InterPro" id="IPR046396">
    <property type="entry name" value="Transporter_DabB"/>
</dbReference>
<evidence type="ECO:0000256" key="7">
    <source>
        <dbReference type="HAMAP-Rule" id="MF_00862"/>
    </source>
</evidence>
<feature type="transmembrane region" description="Helical" evidence="7">
    <location>
        <begin position="148"/>
        <end position="166"/>
    </location>
</feature>
<dbReference type="HAMAP" id="MF_00862">
    <property type="entry name" value="DabB"/>
    <property type="match status" value="1"/>
</dbReference>
<dbReference type="STRING" id="490188.SAMN04488068_2244"/>
<feature type="transmembrane region" description="Helical" evidence="7">
    <location>
        <begin position="410"/>
        <end position="434"/>
    </location>
</feature>
<dbReference type="Proteomes" id="UP000199758">
    <property type="component" value="Unassembled WGS sequence"/>
</dbReference>
<feature type="transmembrane region" description="Helical" evidence="7">
    <location>
        <begin position="36"/>
        <end position="53"/>
    </location>
</feature>
<evidence type="ECO:0000256" key="2">
    <source>
        <dbReference type="ARBA" id="ARBA00022448"/>
    </source>
</evidence>
<dbReference type="OrthoDB" id="9811798at2"/>
<feature type="transmembrane region" description="Helical" evidence="7">
    <location>
        <begin position="254"/>
        <end position="274"/>
    </location>
</feature>
<keyword evidence="4 7" id="KW-0812">Transmembrane</keyword>
<dbReference type="GO" id="GO:0003954">
    <property type="term" value="F:NADH dehydrogenase activity"/>
    <property type="evidence" value="ECO:0007669"/>
    <property type="project" value="TreeGrafter"/>
</dbReference>
<feature type="transmembrane region" description="Helical" evidence="7">
    <location>
        <begin position="348"/>
        <end position="373"/>
    </location>
</feature>
<feature type="domain" description="NADH:quinone oxidoreductase/Mrp antiporter transmembrane" evidence="9">
    <location>
        <begin position="118"/>
        <end position="333"/>
    </location>
</feature>
<dbReference type="NCBIfam" id="NF006029">
    <property type="entry name" value="PRK08168.1"/>
    <property type="match status" value="1"/>
</dbReference>
<accession>A0A1M5PQR1</accession>
<evidence type="ECO:0000256" key="4">
    <source>
        <dbReference type="ARBA" id="ARBA00022692"/>
    </source>
</evidence>
<feature type="transmembrane region" description="Helical" evidence="7">
    <location>
        <begin position="225"/>
        <end position="242"/>
    </location>
</feature>
<dbReference type="PANTHER" id="PTHR42829">
    <property type="entry name" value="NADH-UBIQUINONE OXIDOREDUCTASE CHAIN 5"/>
    <property type="match status" value="1"/>
</dbReference>
<feature type="transmembrane region" description="Helical" evidence="7">
    <location>
        <begin position="115"/>
        <end position="136"/>
    </location>
</feature>
<organism evidence="10 11">
    <name type="scientific">Hydrocarboniphaga daqingensis</name>
    <dbReference type="NCBI Taxonomy" id="490188"/>
    <lineage>
        <taxon>Bacteria</taxon>
        <taxon>Pseudomonadati</taxon>
        <taxon>Pseudomonadota</taxon>
        <taxon>Gammaproteobacteria</taxon>
        <taxon>Nevskiales</taxon>
        <taxon>Nevskiaceae</taxon>
        <taxon>Hydrocarboniphaga</taxon>
    </lineage>
</organism>
<name>A0A1M5PQR1_9GAMM</name>
<feature type="transmembrane region" description="Helical" evidence="7">
    <location>
        <begin position="59"/>
        <end position="79"/>
    </location>
</feature>
<dbReference type="PANTHER" id="PTHR42829:SF1">
    <property type="entry name" value="INORGANIC CARBON TRANSPORTER SUBUNIT DABB-RELATED"/>
    <property type="match status" value="1"/>
</dbReference>
<evidence type="ECO:0000256" key="5">
    <source>
        <dbReference type="ARBA" id="ARBA00022989"/>
    </source>
</evidence>
<dbReference type="PRINTS" id="PR01434">
    <property type="entry name" value="NADHDHGNASE5"/>
</dbReference>
<keyword evidence="5 7" id="KW-1133">Transmembrane helix</keyword>
<dbReference type="GO" id="GO:0008137">
    <property type="term" value="F:NADH dehydrogenase (ubiquinone) activity"/>
    <property type="evidence" value="ECO:0007669"/>
    <property type="project" value="InterPro"/>
</dbReference>
<comment type="subunit">
    <text evidence="7">Forms a complex with DabA.</text>
</comment>
<feature type="transmembrane region" description="Helical" evidence="7">
    <location>
        <begin position="440"/>
        <end position="460"/>
    </location>
</feature>
<feature type="transmembrane region" description="Helical" evidence="7">
    <location>
        <begin position="379"/>
        <end position="398"/>
    </location>
</feature>
<reference evidence="10 11" key="1">
    <citation type="submission" date="2016-11" db="EMBL/GenBank/DDBJ databases">
        <authorList>
            <person name="Jaros S."/>
            <person name="Januszkiewicz K."/>
            <person name="Wedrychowicz H."/>
        </authorList>
    </citation>
    <scope>NUCLEOTIDE SEQUENCE [LARGE SCALE GENOMIC DNA]</scope>
    <source>
        <strain evidence="10 11">CGMCC 1.7049</strain>
    </source>
</reference>
<dbReference type="GO" id="GO:0015990">
    <property type="term" value="P:electron transport coupled proton transport"/>
    <property type="evidence" value="ECO:0007669"/>
    <property type="project" value="TreeGrafter"/>
</dbReference>
<comment type="similarity">
    <text evidence="7">Belongs to the inorganic carbon transporter (TC 9.A.2) DabB family.</text>
</comment>
<dbReference type="InterPro" id="IPR001750">
    <property type="entry name" value="ND/Mrp_TM"/>
</dbReference>
<dbReference type="Pfam" id="PF00361">
    <property type="entry name" value="Proton_antipo_M"/>
    <property type="match status" value="1"/>
</dbReference>
<dbReference type="InterPro" id="IPR003945">
    <property type="entry name" value="NU5C-like"/>
</dbReference>
<dbReference type="GO" id="GO:0042773">
    <property type="term" value="P:ATP synthesis coupled electron transport"/>
    <property type="evidence" value="ECO:0007669"/>
    <property type="project" value="InterPro"/>
</dbReference>
<evidence type="ECO:0000256" key="3">
    <source>
        <dbReference type="ARBA" id="ARBA00022475"/>
    </source>
</evidence>
<protein>
    <recommendedName>
        <fullName evidence="7">Probable inorganic carbon transporter subunit DabB</fullName>
    </recommendedName>
</protein>
<keyword evidence="11" id="KW-1185">Reference proteome</keyword>
<keyword evidence="2 7" id="KW-0813">Transport</keyword>
<comment type="function">
    <text evidence="7">Part of an energy-coupled inorganic carbon pump.</text>
</comment>